<dbReference type="RefSeq" id="WP_176910346.1">
    <property type="nucleotide sequence ID" value="NZ_JABKAU010000104.1"/>
</dbReference>
<keyword evidence="2" id="KW-1185">Reference proteome</keyword>
<protein>
    <submittedName>
        <fullName evidence="1">Uncharacterized protein</fullName>
    </submittedName>
</protein>
<dbReference type="AlphaFoldDB" id="A0A7Y7U767"/>
<evidence type="ECO:0000313" key="1">
    <source>
        <dbReference type="EMBL" id="NVO33541.1"/>
    </source>
</evidence>
<gene>
    <name evidence="1" type="ORF">HW554_20275</name>
</gene>
<proteinExistence type="predicted"/>
<reference evidence="1 2" key="1">
    <citation type="submission" date="2020-05" db="EMBL/GenBank/DDBJ databases">
        <title>Hymenobacter terrestris sp. nov. and Hymenobacter lapidiphilus sp. nov., isolated from regoliths in Antarctica.</title>
        <authorList>
            <person name="Sedlacek I."/>
            <person name="Pantucek R."/>
            <person name="Zeman M."/>
            <person name="Holochova P."/>
            <person name="Kralova S."/>
            <person name="Stankova E."/>
            <person name="Sedo O."/>
            <person name="Micenkova L."/>
            <person name="Svec P."/>
            <person name="Gupta V."/>
            <person name="Sood U."/>
            <person name="Korpole U.S."/>
            <person name="Lal R."/>
        </authorList>
    </citation>
    <scope>NUCLEOTIDE SEQUENCE [LARGE SCALE GENOMIC DNA]</scope>
    <source>
        <strain evidence="1 2">P5342</strain>
    </source>
</reference>
<name>A0A7Y7U767_9BACT</name>
<comment type="caution">
    <text evidence="1">The sequence shown here is derived from an EMBL/GenBank/DDBJ whole genome shotgun (WGS) entry which is preliminary data.</text>
</comment>
<sequence>MPDFIPALVAELQPLLDAAGLHCLDIGANFTTRNGWVYEAGCFRGTAYLSLLPLLGAFTEAELRQGLYDALLDQLNAYYSGIPQL</sequence>
<dbReference type="Proteomes" id="UP000565521">
    <property type="component" value="Unassembled WGS sequence"/>
</dbReference>
<dbReference type="EMBL" id="JABKAU010000104">
    <property type="protein sequence ID" value="NVO33541.1"/>
    <property type="molecule type" value="Genomic_DNA"/>
</dbReference>
<accession>A0A7Y7U767</accession>
<organism evidence="1 2">
    <name type="scientific">Hymenobacter lapidiphilus</name>
    <dbReference type="NCBI Taxonomy" id="2608003"/>
    <lineage>
        <taxon>Bacteria</taxon>
        <taxon>Pseudomonadati</taxon>
        <taxon>Bacteroidota</taxon>
        <taxon>Cytophagia</taxon>
        <taxon>Cytophagales</taxon>
        <taxon>Hymenobacteraceae</taxon>
        <taxon>Hymenobacter</taxon>
    </lineage>
</organism>
<evidence type="ECO:0000313" key="2">
    <source>
        <dbReference type="Proteomes" id="UP000565521"/>
    </source>
</evidence>